<evidence type="ECO:0000313" key="2">
    <source>
        <dbReference type="EMBL" id="MCW6533994.1"/>
    </source>
</evidence>
<gene>
    <name evidence="2" type="ORF">NEE01_04275</name>
</gene>
<dbReference type="AlphaFoldDB" id="A0AA41ZBR6"/>
<proteinExistence type="predicted"/>
<dbReference type="SUPFAM" id="SSF51556">
    <property type="entry name" value="Metallo-dependent hydrolases"/>
    <property type="match status" value="1"/>
</dbReference>
<feature type="chain" id="PRO_5041434070" evidence="1">
    <location>
        <begin position="23"/>
        <end position="329"/>
    </location>
</feature>
<dbReference type="EMBL" id="JANFAV010000002">
    <property type="protein sequence ID" value="MCW6533994.1"/>
    <property type="molecule type" value="Genomic_DNA"/>
</dbReference>
<keyword evidence="1" id="KW-0732">Signal</keyword>
<accession>A0AA41ZBR6</accession>
<comment type="caution">
    <text evidence="2">The sequence shown here is derived from an EMBL/GenBank/DDBJ whole genome shotgun (WGS) entry which is preliminary data.</text>
</comment>
<evidence type="ECO:0000256" key="1">
    <source>
        <dbReference type="SAM" id="SignalP"/>
    </source>
</evidence>
<dbReference type="Gene3D" id="3.20.20.140">
    <property type="entry name" value="Metal-dependent hydrolases"/>
    <property type="match status" value="1"/>
</dbReference>
<keyword evidence="3" id="KW-1185">Reference proteome</keyword>
<dbReference type="Proteomes" id="UP001165565">
    <property type="component" value="Unassembled WGS sequence"/>
</dbReference>
<sequence length="329" mass="36142">MTFARLVAIVAIAWLSVAPSGAADRRAPVVRVDHHVHLHAPAILAILPDYCASPGRASKCDADFTRPLAVADLRRAMDDAGIRRAQVMSTAYLAESPLMTALPPNHAAIVRAANDFTVGLARAQPARFSAYIGVNPLTPTALPEIAHWRGDRHVAGIKLHLANSRFDYHRPEQVRMLAGVVRAAASARWRIMIHMRHRAEGYGADEARIFVSKVLPAARGTTVQIAHLAGWGGVDSATLAALGVFAETCEHDRPRCANLYFDLAAIRPESVPDRDKAALVGLMRRIGLRHFVPASDWPFMRDLRAYYAGLRMLPLSDTEWRKVARNVVR</sequence>
<dbReference type="InterPro" id="IPR032466">
    <property type="entry name" value="Metal_Hydrolase"/>
</dbReference>
<organism evidence="2 3">
    <name type="scientific">Sphingomonas lycopersici</name>
    <dbReference type="NCBI Taxonomy" id="2951807"/>
    <lineage>
        <taxon>Bacteria</taxon>
        <taxon>Pseudomonadati</taxon>
        <taxon>Pseudomonadota</taxon>
        <taxon>Alphaproteobacteria</taxon>
        <taxon>Sphingomonadales</taxon>
        <taxon>Sphingomonadaceae</taxon>
        <taxon>Sphingomonas</taxon>
    </lineage>
</organism>
<dbReference type="RefSeq" id="WP_265267993.1">
    <property type="nucleotide sequence ID" value="NZ_JANFAV010000002.1"/>
</dbReference>
<protein>
    <submittedName>
        <fullName evidence="2">Amidohydrolase</fullName>
    </submittedName>
</protein>
<name>A0AA41ZBR6_9SPHN</name>
<evidence type="ECO:0000313" key="3">
    <source>
        <dbReference type="Proteomes" id="UP001165565"/>
    </source>
</evidence>
<feature type="signal peptide" evidence="1">
    <location>
        <begin position="1"/>
        <end position="22"/>
    </location>
</feature>
<reference evidence="2" key="1">
    <citation type="submission" date="2022-06" db="EMBL/GenBank/DDBJ databases">
        <title>Sphingomonas sp. nov. isolated from rhizosphere soil of tomato.</title>
        <authorList>
            <person name="Dong H."/>
            <person name="Gao R."/>
        </authorList>
    </citation>
    <scope>NUCLEOTIDE SEQUENCE</scope>
    <source>
        <strain evidence="2">MMSM24</strain>
    </source>
</reference>